<evidence type="ECO:0000313" key="3">
    <source>
        <dbReference type="Proteomes" id="UP001417504"/>
    </source>
</evidence>
<dbReference type="Proteomes" id="UP001417504">
    <property type="component" value="Unassembled WGS sequence"/>
</dbReference>
<keyword evidence="3" id="KW-1185">Reference proteome</keyword>
<comment type="caution">
    <text evidence="2">The sequence shown here is derived from an EMBL/GenBank/DDBJ whole genome shotgun (WGS) entry which is preliminary data.</text>
</comment>
<name>A0AAP0P0M7_9MAGN</name>
<protein>
    <submittedName>
        <fullName evidence="2">Uncharacterized protein</fullName>
    </submittedName>
</protein>
<dbReference type="EMBL" id="JBBNAE010000005">
    <property type="protein sequence ID" value="KAK9123131.1"/>
    <property type="molecule type" value="Genomic_DNA"/>
</dbReference>
<organism evidence="2 3">
    <name type="scientific">Stephania japonica</name>
    <dbReference type="NCBI Taxonomy" id="461633"/>
    <lineage>
        <taxon>Eukaryota</taxon>
        <taxon>Viridiplantae</taxon>
        <taxon>Streptophyta</taxon>
        <taxon>Embryophyta</taxon>
        <taxon>Tracheophyta</taxon>
        <taxon>Spermatophyta</taxon>
        <taxon>Magnoliopsida</taxon>
        <taxon>Ranunculales</taxon>
        <taxon>Menispermaceae</taxon>
        <taxon>Menispermoideae</taxon>
        <taxon>Cissampelideae</taxon>
        <taxon>Stephania</taxon>
    </lineage>
</organism>
<evidence type="ECO:0000313" key="2">
    <source>
        <dbReference type="EMBL" id="KAK9123131.1"/>
    </source>
</evidence>
<sequence>MPIGQVEELIALKQKPASELKFMSSIPSNNLPKISEVENTFKKEMEMLSSRDTDFPISKNSSVHQNHVNVIRDENSPQYRVRTLLSEGKKRKRRQSEDKNSQKAEDKMTIHR</sequence>
<evidence type="ECO:0000256" key="1">
    <source>
        <dbReference type="SAM" id="MobiDB-lite"/>
    </source>
</evidence>
<dbReference type="AlphaFoldDB" id="A0AAP0P0M7"/>
<gene>
    <name evidence="2" type="ORF">Sjap_012733</name>
</gene>
<feature type="region of interest" description="Disordered" evidence="1">
    <location>
        <begin position="53"/>
        <end position="112"/>
    </location>
</feature>
<accession>A0AAP0P0M7</accession>
<feature type="compositionally biased region" description="Basic and acidic residues" evidence="1">
    <location>
        <begin position="95"/>
        <end position="112"/>
    </location>
</feature>
<proteinExistence type="predicted"/>
<feature type="compositionally biased region" description="Polar residues" evidence="1">
    <location>
        <begin position="58"/>
        <end position="68"/>
    </location>
</feature>
<reference evidence="2 3" key="1">
    <citation type="submission" date="2024-01" db="EMBL/GenBank/DDBJ databases">
        <title>Genome assemblies of Stephania.</title>
        <authorList>
            <person name="Yang L."/>
        </authorList>
    </citation>
    <scope>NUCLEOTIDE SEQUENCE [LARGE SCALE GENOMIC DNA]</scope>
    <source>
        <strain evidence="2">QJT</strain>
        <tissue evidence="2">Leaf</tissue>
    </source>
</reference>